<evidence type="ECO:0000256" key="4">
    <source>
        <dbReference type="ARBA" id="ARBA00021915"/>
    </source>
</evidence>
<keyword evidence="9" id="KW-0411">Iron-sulfur</keyword>
<name>A0ABQ7J6F7_9APIC</name>
<dbReference type="InterPro" id="IPR042263">
    <property type="entry name" value="DPH1/DPH2_1"/>
</dbReference>
<evidence type="ECO:0000256" key="12">
    <source>
        <dbReference type="SAM" id="MobiDB-lite"/>
    </source>
</evidence>
<comment type="pathway">
    <text evidence="1 11">Protein modification; peptidyl-diphthamide biosynthesis.</text>
</comment>
<dbReference type="Pfam" id="PF01866">
    <property type="entry name" value="Diphthamide_syn"/>
    <property type="match status" value="2"/>
</dbReference>
<comment type="catalytic activity">
    <reaction evidence="10 11">
        <text>L-histidyl-[translation elongation factor 2] + S-adenosyl-L-methionine = 2-[(3S)-amino-3-carboxypropyl]-L-histidyl-[translation elongation factor 2] + S-methyl-5'-thioadenosine + H(+)</text>
        <dbReference type="Rhea" id="RHEA:36783"/>
        <dbReference type="Rhea" id="RHEA-COMP:9748"/>
        <dbReference type="Rhea" id="RHEA-COMP:9749"/>
        <dbReference type="ChEBI" id="CHEBI:15378"/>
        <dbReference type="ChEBI" id="CHEBI:17509"/>
        <dbReference type="ChEBI" id="CHEBI:29979"/>
        <dbReference type="ChEBI" id="CHEBI:59789"/>
        <dbReference type="ChEBI" id="CHEBI:73995"/>
        <dbReference type="EC" id="2.5.1.108"/>
    </reaction>
</comment>
<accession>A0ABQ7J6F7</accession>
<dbReference type="InterPro" id="IPR042265">
    <property type="entry name" value="DPH1/DPH2_3"/>
</dbReference>
<dbReference type="InterPro" id="IPR042264">
    <property type="entry name" value="DPH1/DPH2_2"/>
</dbReference>
<evidence type="ECO:0000256" key="11">
    <source>
        <dbReference type="PIRNR" id="PIRNR004967"/>
    </source>
</evidence>
<gene>
    <name evidence="13" type="ORF">IE077_000831</name>
</gene>
<reference evidence="13 14" key="1">
    <citation type="journal article" date="2020" name="bioRxiv">
        <title>Metabolic contributions of an alphaproteobacterial endosymbiont in the apicomplexan Cardiosporidium cionae.</title>
        <authorList>
            <person name="Hunter E.S."/>
            <person name="Paight C.J."/>
            <person name="Lane C.E."/>
        </authorList>
    </citation>
    <scope>NUCLEOTIDE SEQUENCE [LARGE SCALE GENOMIC DNA]</scope>
    <source>
        <strain evidence="13">ESH_2018</strain>
    </source>
</reference>
<evidence type="ECO:0000256" key="8">
    <source>
        <dbReference type="ARBA" id="ARBA00023004"/>
    </source>
</evidence>
<organism evidence="13 14">
    <name type="scientific">Cardiosporidium cionae</name>
    <dbReference type="NCBI Taxonomy" id="476202"/>
    <lineage>
        <taxon>Eukaryota</taxon>
        <taxon>Sar</taxon>
        <taxon>Alveolata</taxon>
        <taxon>Apicomplexa</taxon>
        <taxon>Aconoidasida</taxon>
        <taxon>Nephromycida</taxon>
        <taxon>Cardiosporidium</taxon>
    </lineage>
</organism>
<dbReference type="Gene3D" id="3.40.50.11840">
    <property type="entry name" value="Diphthamide synthesis DPH1/DPH2 domain 1"/>
    <property type="match status" value="1"/>
</dbReference>
<evidence type="ECO:0000256" key="1">
    <source>
        <dbReference type="ARBA" id="ARBA00005156"/>
    </source>
</evidence>
<evidence type="ECO:0000256" key="7">
    <source>
        <dbReference type="ARBA" id="ARBA00022723"/>
    </source>
</evidence>
<dbReference type="NCBIfam" id="TIGR00322">
    <property type="entry name" value="diphth2_R"/>
    <property type="match status" value="2"/>
</dbReference>
<proteinExistence type="inferred from homology"/>
<comment type="similarity">
    <text evidence="2 11">Belongs to the DPH1/DPH2 family. DPH1 subfamily.</text>
</comment>
<evidence type="ECO:0000256" key="9">
    <source>
        <dbReference type="ARBA" id="ARBA00023014"/>
    </source>
</evidence>
<comment type="caution">
    <text evidence="13">The sequence shown here is derived from an EMBL/GenBank/DDBJ whole genome shotgun (WGS) entry which is preliminary data.</text>
</comment>
<dbReference type="InterPro" id="IPR035435">
    <property type="entry name" value="DPH1/DPH2_euk_archaea"/>
</dbReference>
<evidence type="ECO:0000313" key="14">
    <source>
        <dbReference type="Proteomes" id="UP000823046"/>
    </source>
</evidence>
<comment type="cofactor">
    <cofactor evidence="11">
        <name>[4Fe-4S] cluster</name>
        <dbReference type="ChEBI" id="CHEBI:49883"/>
    </cofactor>
    <text evidence="11">Binds 1 [4Fe-4S] cluster per subunit. The cluster is coordinated with 3 cysteines and an exchangeable S-adenosyl-L-methionine.</text>
</comment>
<dbReference type="InterPro" id="IPR016435">
    <property type="entry name" value="DPH1/DPH2"/>
</dbReference>
<evidence type="ECO:0000256" key="3">
    <source>
        <dbReference type="ARBA" id="ARBA00012221"/>
    </source>
</evidence>
<dbReference type="PIRSF" id="PIRSF004967">
    <property type="entry name" value="DPH1"/>
    <property type="match status" value="1"/>
</dbReference>
<evidence type="ECO:0000256" key="10">
    <source>
        <dbReference type="ARBA" id="ARBA00048403"/>
    </source>
</evidence>
<keyword evidence="11" id="KW-0004">4Fe-4S</keyword>
<evidence type="ECO:0000256" key="6">
    <source>
        <dbReference type="ARBA" id="ARBA00022691"/>
    </source>
</evidence>
<protein>
    <recommendedName>
        <fullName evidence="4 11">2-(3-amino-3-carboxypropyl)histidine synthase subunit 1</fullName>
        <ecNumber evidence="3 11">2.5.1.108</ecNumber>
    </recommendedName>
</protein>
<evidence type="ECO:0000256" key="5">
    <source>
        <dbReference type="ARBA" id="ARBA00022679"/>
    </source>
</evidence>
<keyword evidence="14" id="KW-1185">Reference proteome</keyword>
<dbReference type="Proteomes" id="UP000823046">
    <property type="component" value="Unassembled WGS sequence"/>
</dbReference>
<keyword evidence="8" id="KW-0408">Iron</keyword>
<keyword evidence="7" id="KW-0479">Metal-binding</keyword>
<feature type="region of interest" description="Disordered" evidence="12">
    <location>
        <begin position="237"/>
        <end position="262"/>
    </location>
</feature>
<evidence type="ECO:0000256" key="2">
    <source>
        <dbReference type="ARBA" id="ARBA00010173"/>
    </source>
</evidence>
<evidence type="ECO:0000313" key="13">
    <source>
        <dbReference type="EMBL" id="KAF8819564.1"/>
    </source>
</evidence>
<sequence>MSITLAECCLKSGDVRDVAATSTIIPTTKDDGHLLLEECIRSCLPSNYNFEIKKTLTRLLGENVQHVALQFPEGLLCFSTQISLILRRFLPKMQVTIMGDVSYGACCIDDFTAKAIGCDFIVHYGHSCLVPVDVSLLRVLYVFVDILFDPQHLCETLKVNFIETDRLALMSTIQYASTVHRLQQLLQKEAFFNNEPLIPQISPLTAGEVLGCTSPILLGKNSGDNKRIGTCGLSDQKSFSPSNVKALPTSPTNPTPHVEKSDQLNARNGSVLAETNCNLDYAIFVADGRFHLESAMIQNPQLPFYRYDPFTKVLLHESYDHAMLHSNRQRAIDIARHAESVCLIMGTLGRQGNTKIVENIQNLILRAGKVCFTLLLCEILPDTLNKITNVGAFVQVACPRLSIDWGHCFNKPLLSPYESHVAFGGLAYQDIYPMDFYSARGGAWTNYFKDNQLSRTATMAEDRRSLLRKRIADKKKHRLAMAVYEQN</sequence>
<dbReference type="EC" id="2.5.1.108" evidence="3 11"/>
<comment type="function">
    <text evidence="11">Catalyzes the first step of diphthamide biosynthesis, a post-translational modification of histidine which occurs in elongation factor 2.</text>
</comment>
<dbReference type="PANTHER" id="PTHR10762:SF1">
    <property type="entry name" value="2-(3-AMINO-3-CARBOXYPROPYL)HISTIDINE SYNTHASE SUBUNIT 1"/>
    <property type="match status" value="1"/>
</dbReference>
<keyword evidence="6 11" id="KW-0949">S-adenosyl-L-methionine</keyword>
<keyword evidence="5 11" id="KW-0808">Transferase</keyword>
<dbReference type="SFLD" id="SFLDS00032">
    <property type="entry name" value="Radical_SAM_3-amino-3-carboxyp"/>
    <property type="match status" value="1"/>
</dbReference>
<dbReference type="Gene3D" id="3.40.50.11850">
    <property type="entry name" value="Diphthamide synthesis DPH1/DPH2 domain 2"/>
    <property type="match status" value="2"/>
</dbReference>
<dbReference type="Gene3D" id="3.40.50.11860">
    <property type="entry name" value="Diphthamide synthesis DPH1/DPH2 domain 3"/>
    <property type="match status" value="1"/>
</dbReference>
<dbReference type="EMBL" id="JADAQX010000693">
    <property type="protein sequence ID" value="KAF8819564.1"/>
    <property type="molecule type" value="Genomic_DNA"/>
</dbReference>
<dbReference type="PANTHER" id="PTHR10762">
    <property type="entry name" value="DIPHTHAMIDE BIOSYNTHESIS PROTEIN"/>
    <property type="match status" value="1"/>
</dbReference>